<evidence type="ECO:0000313" key="2">
    <source>
        <dbReference type="EMBL" id="PHY93748.1"/>
    </source>
</evidence>
<comment type="caution">
    <text evidence="2">The sequence shown here is derived from an EMBL/GenBank/DDBJ whole genome shotgun (WGS) entry which is preliminary data.</text>
</comment>
<keyword evidence="1" id="KW-1133">Transmembrane helix</keyword>
<sequence>MASLPHCCCCVKATLSIMRKYTYTSQNWFAKVTAAVVPGNILTFGLVGVVGILSHADSDPRTASAQFLTWLTVLLWCIVLPTCFLFSNGKRAWNYLSVSALCVWGLFFVLKALQA</sequence>
<dbReference type="AlphaFoldDB" id="A0A2G4RB03"/>
<dbReference type="OrthoDB" id="7509319at2"/>
<proteinExistence type="predicted"/>
<protein>
    <submittedName>
        <fullName evidence="2">Uncharacterized protein</fullName>
    </submittedName>
</protein>
<accession>A0A2G4RB03</accession>
<feature type="transmembrane region" description="Helical" evidence="1">
    <location>
        <begin position="28"/>
        <end position="53"/>
    </location>
</feature>
<name>A0A2G4RB03_9PROT</name>
<dbReference type="EMBL" id="PEBQ01000142">
    <property type="protein sequence ID" value="PHY93748.1"/>
    <property type="molecule type" value="Genomic_DNA"/>
</dbReference>
<reference evidence="2 3" key="1">
    <citation type="submission" date="2017-10" db="EMBL/GenBank/DDBJ databases">
        <title>Genomic analysis of the genus Acetobacter.</title>
        <authorList>
            <person name="Kim K.H."/>
            <person name="Chun B.H."/>
            <person name="Son A.R."/>
            <person name="Jeon C.O."/>
        </authorList>
    </citation>
    <scope>NUCLEOTIDE SEQUENCE [LARGE SCALE GENOMIC DNA]</scope>
    <source>
        <strain evidence="2 3">LHT 2458</strain>
    </source>
</reference>
<keyword evidence="3" id="KW-1185">Reference proteome</keyword>
<feature type="transmembrane region" description="Helical" evidence="1">
    <location>
        <begin position="65"/>
        <end position="87"/>
    </location>
</feature>
<gene>
    <name evidence="2" type="ORF">CSR02_10000</name>
</gene>
<organism evidence="2 3">
    <name type="scientific">Acetobacter pomorum</name>
    <dbReference type="NCBI Taxonomy" id="65959"/>
    <lineage>
        <taxon>Bacteria</taxon>
        <taxon>Pseudomonadati</taxon>
        <taxon>Pseudomonadota</taxon>
        <taxon>Alphaproteobacteria</taxon>
        <taxon>Acetobacterales</taxon>
        <taxon>Acetobacteraceae</taxon>
        <taxon>Acetobacter</taxon>
    </lineage>
</organism>
<keyword evidence="1" id="KW-0812">Transmembrane</keyword>
<keyword evidence="1" id="KW-0472">Membrane</keyword>
<evidence type="ECO:0000313" key="3">
    <source>
        <dbReference type="Proteomes" id="UP000228751"/>
    </source>
</evidence>
<evidence type="ECO:0000256" key="1">
    <source>
        <dbReference type="SAM" id="Phobius"/>
    </source>
</evidence>
<feature type="transmembrane region" description="Helical" evidence="1">
    <location>
        <begin position="93"/>
        <end position="113"/>
    </location>
</feature>
<dbReference type="Proteomes" id="UP000228751">
    <property type="component" value="Unassembled WGS sequence"/>
</dbReference>